<dbReference type="InterPro" id="IPR011993">
    <property type="entry name" value="PH-like_dom_sf"/>
</dbReference>
<dbReference type="Gene3D" id="2.30.29.30">
    <property type="entry name" value="Pleckstrin-homology domain (PH domain)/Phosphotyrosine-binding domain (PTB)"/>
    <property type="match status" value="1"/>
</dbReference>
<evidence type="ECO:0008006" key="8">
    <source>
        <dbReference type="Google" id="ProtNLM"/>
    </source>
</evidence>
<dbReference type="Gene3D" id="3.30.505.10">
    <property type="entry name" value="SH2 domain"/>
    <property type="match status" value="1"/>
</dbReference>
<protein>
    <recommendedName>
        <fullName evidence="8">SH2 domain-containing protein</fullName>
    </recommendedName>
</protein>
<dbReference type="InterPro" id="IPR006020">
    <property type="entry name" value="PTB/PI_dom"/>
</dbReference>
<dbReference type="PANTHER" id="PTHR15832">
    <property type="entry name" value="SHC (SRC HOMOLOGY DOMAIN C-TERMINAL) ADAPTOR HOMOLOG"/>
    <property type="match status" value="1"/>
</dbReference>
<dbReference type="SUPFAM" id="SSF55550">
    <property type="entry name" value="SH2 domain"/>
    <property type="match status" value="1"/>
</dbReference>
<gene>
    <name evidence="6" type="ORF">CAMP_LOCUS4634</name>
</gene>
<name>A0A9P1MW88_9PELO</name>
<dbReference type="InterPro" id="IPR000980">
    <property type="entry name" value="SH2"/>
</dbReference>
<evidence type="ECO:0000259" key="5">
    <source>
        <dbReference type="PROSITE" id="PS50001"/>
    </source>
</evidence>
<feature type="region of interest" description="Disordered" evidence="3">
    <location>
        <begin position="240"/>
        <end position="262"/>
    </location>
</feature>
<evidence type="ECO:0000256" key="1">
    <source>
        <dbReference type="ARBA" id="ARBA00022999"/>
    </source>
</evidence>
<dbReference type="OrthoDB" id="10013007at2759"/>
<dbReference type="Pfam" id="PF00640">
    <property type="entry name" value="PID"/>
    <property type="match status" value="1"/>
</dbReference>
<feature type="compositionally biased region" description="Low complexity" evidence="3">
    <location>
        <begin position="348"/>
        <end position="368"/>
    </location>
</feature>
<evidence type="ECO:0000256" key="2">
    <source>
        <dbReference type="PROSITE-ProRule" id="PRU00191"/>
    </source>
</evidence>
<feature type="region of interest" description="Disordered" evidence="3">
    <location>
        <begin position="329"/>
        <end position="368"/>
    </location>
</feature>
<keyword evidence="7" id="KW-1185">Reference proteome</keyword>
<organism evidence="6 7">
    <name type="scientific">Caenorhabditis angaria</name>
    <dbReference type="NCBI Taxonomy" id="860376"/>
    <lineage>
        <taxon>Eukaryota</taxon>
        <taxon>Metazoa</taxon>
        <taxon>Ecdysozoa</taxon>
        <taxon>Nematoda</taxon>
        <taxon>Chromadorea</taxon>
        <taxon>Rhabditida</taxon>
        <taxon>Rhabditina</taxon>
        <taxon>Rhabditomorpha</taxon>
        <taxon>Rhabditoidea</taxon>
        <taxon>Rhabditidae</taxon>
        <taxon>Peloderinae</taxon>
        <taxon>Caenorhabditis</taxon>
    </lineage>
</organism>
<reference evidence="6" key="1">
    <citation type="submission" date="2022-11" db="EMBL/GenBank/DDBJ databases">
        <authorList>
            <person name="Kikuchi T."/>
        </authorList>
    </citation>
    <scope>NUCLEOTIDE SEQUENCE</scope>
    <source>
        <strain evidence="6">PS1010</strain>
    </source>
</reference>
<dbReference type="Proteomes" id="UP001152747">
    <property type="component" value="Unassembled WGS sequence"/>
</dbReference>
<dbReference type="PROSITE" id="PS50001">
    <property type="entry name" value="SH2"/>
    <property type="match status" value="1"/>
</dbReference>
<dbReference type="CDD" id="cd00173">
    <property type="entry name" value="SH2"/>
    <property type="match status" value="1"/>
</dbReference>
<dbReference type="EMBL" id="CANHGI010000002">
    <property type="protein sequence ID" value="CAI5441997.1"/>
    <property type="molecule type" value="Genomic_DNA"/>
</dbReference>
<evidence type="ECO:0000256" key="3">
    <source>
        <dbReference type="SAM" id="MobiDB-lite"/>
    </source>
</evidence>
<dbReference type="PANTHER" id="PTHR15832:SF2">
    <property type="entry name" value="SH2 DOMAIN-CONTAINING PROTEIN"/>
    <property type="match status" value="1"/>
</dbReference>
<keyword evidence="1 2" id="KW-0727">SH2 domain</keyword>
<proteinExistence type="predicted"/>
<evidence type="ECO:0000313" key="6">
    <source>
        <dbReference type="EMBL" id="CAI5441997.1"/>
    </source>
</evidence>
<feature type="domain" description="SH2" evidence="5">
    <location>
        <begin position="395"/>
        <end position="478"/>
    </location>
</feature>
<dbReference type="SMART" id="SM00462">
    <property type="entry name" value="PTB"/>
    <property type="match status" value="1"/>
</dbReference>
<dbReference type="PROSITE" id="PS01179">
    <property type="entry name" value="PID"/>
    <property type="match status" value="1"/>
</dbReference>
<dbReference type="AlphaFoldDB" id="A0A9P1MW88"/>
<dbReference type="InterPro" id="IPR036860">
    <property type="entry name" value="SH2_dom_sf"/>
</dbReference>
<accession>A0A9P1MW88</accession>
<sequence length="558" mass="62864">MYSRLKSSFLHHFNKSPNDMSKEDKKRLRHSLAACQQLGSAPFQTSPAPLAEQEIGTETDQTFYSQLTNTTRHSCSNYEDYSYFDLNRLEEQSFEQEDDFLSNCNNNNNEEIMPHFALSWNVQYIGSFPISNVSADHIGQRLEKFQPSNLAQNVELSVSLLGVRVCCEQTMIMSHSLRRVCSVVGRPNSKQVAYIALEPAGRTYRRLCHVFQAADKYQIEEIENVLGQAFEAQTLTKSDASSKTPKLVDRNSSTKVSMNSGTMSEKRSASTVFLNKFLGAKKGATFAEDANCKRKRRPVSAVFSSAIHRLSNSTTSMTPKRMTTVEIARPIKPSTSPSIGSDFESHRTTSTSSSASASSSSGTSSTSSLMYDEKLGEWIYPIDQSTTQQLENCNYFVGLPSRECLTRNLLSQVEGAFVIRYSESKRKCLALSMRVPITHNPAGISHYLIIRNEHGYRLKLSTINKPFASLQMLLTHHSVLSGHLPCTLAFVQWDKNAWKQQPTTIEKRAQRHSTALSKIDENRNVSRFRNTTCAIEEATTPRRRDLNAVRRSQFFEIS</sequence>
<evidence type="ECO:0000313" key="7">
    <source>
        <dbReference type="Proteomes" id="UP001152747"/>
    </source>
</evidence>
<comment type="caution">
    <text evidence="6">The sequence shown here is derived from an EMBL/GenBank/DDBJ whole genome shotgun (WGS) entry which is preliminary data.</text>
</comment>
<dbReference type="SMART" id="SM00252">
    <property type="entry name" value="SH2"/>
    <property type="match status" value="1"/>
</dbReference>
<dbReference type="Pfam" id="PF00017">
    <property type="entry name" value="SH2"/>
    <property type="match status" value="1"/>
</dbReference>
<evidence type="ECO:0000259" key="4">
    <source>
        <dbReference type="PROSITE" id="PS01179"/>
    </source>
</evidence>
<feature type="domain" description="PID" evidence="4">
    <location>
        <begin position="119"/>
        <end position="231"/>
    </location>
</feature>
<dbReference type="SUPFAM" id="SSF50729">
    <property type="entry name" value="PH domain-like"/>
    <property type="match status" value="1"/>
</dbReference>